<name>A0A813DTY4_POLGL</name>
<sequence length="289" mass="31179">MAGPMERSPWRGRRSRNHRVLARVAATAAGVLAFGAVQHPSVSLLAFANSFATPAFVQTCQRNFCNTVPAAPLTRLQQLRRARASDEDPQIALEEAEQLYQASMFLGIWDKVDKEREEAGRENPAGMAAAGSIAQVDDLRAATKALTRSSGVSGPLFGLRLGIMAPDGPSALKALASWREGLQLPGQNLVSQDVRAVDDDNRPADMDAVAAGPVYLKYSYVSPWRLELLAAGGVAELEKDITGQSPAEEAAYMKPLTFPNRGVLFRPELSDGRVRMYGDLPLALFDGES</sequence>
<protein>
    <submittedName>
        <fullName evidence="1">Uncharacterized protein</fullName>
    </submittedName>
</protein>
<accession>A0A813DTY4</accession>
<gene>
    <name evidence="1" type="ORF">PGLA1383_LOCUS8566</name>
</gene>
<evidence type="ECO:0000313" key="2">
    <source>
        <dbReference type="Proteomes" id="UP000654075"/>
    </source>
</evidence>
<proteinExistence type="predicted"/>
<dbReference type="Gene3D" id="3.30.360.10">
    <property type="entry name" value="Dihydrodipicolinate Reductase, domain 2"/>
    <property type="match status" value="1"/>
</dbReference>
<keyword evidence="2" id="KW-1185">Reference proteome</keyword>
<dbReference type="EMBL" id="CAJNNV010003907">
    <property type="protein sequence ID" value="CAE8589837.1"/>
    <property type="molecule type" value="Genomic_DNA"/>
</dbReference>
<dbReference type="SUPFAM" id="SSF160532">
    <property type="entry name" value="Ava3019-like"/>
    <property type="match status" value="1"/>
</dbReference>
<dbReference type="AlphaFoldDB" id="A0A813DTY4"/>
<comment type="caution">
    <text evidence="1">The sequence shown here is derived from an EMBL/GenBank/DDBJ whole genome shotgun (WGS) entry which is preliminary data.</text>
</comment>
<dbReference type="Proteomes" id="UP000654075">
    <property type="component" value="Unassembled WGS sequence"/>
</dbReference>
<organism evidence="1 2">
    <name type="scientific">Polarella glacialis</name>
    <name type="common">Dinoflagellate</name>
    <dbReference type="NCBI Taxonomy" id="89957"/>
    <lineage>
        <taxon>Eukaryota</taxon>
        <taxon>Sar</taxon>
        <taxon>Alveolata</taxon>
        <taxon>Dinophyceae</taxon>
        <taxon>Suessiales</taxon>
        <taxon>Suessiaceae</taxon>
        <taxon>Polarella</taxon>
    </lineage>
</organism>
<evidence type="ECO:0000313" key="1">
    <source>
        <dbReference type="EMBL" id="CAE8589837.1"/>
    </source>
</evidence>
<reference evidence="1" key="1">
    <citation type="submission" date="2021-02" db="EMBL/GenBank/DDBJ databases">
        <authorList>
            <person name="Dougan E. K."/>
            <person name="Rhodes N."/>
            <person name="Thang M."/>
            <person name="Chan C."/>
        </authorList>
    </citation>
    <scope>NUCLEOTIDE SEQUENCE</scope>
</reference>